<keyword evidence="2" id="KW-0472">Membrane</keyword>
<proteinExistence type="predicted"/>
<dbReference type="Pfam" id="PF11298">
    <property type="entry name" value="DUF3099"/>
    <property type="match status" value="1"/>
</dbReference>
<feature type="transmembrane region" description="Helical" evidence="2">
    <location>
        <begin position="23"/>
        <end position="43"/>
    </location>
</feature>
<evidence type="ECO:0000313" key="4">
    <source>
        <dbReference type="Proteomes" id="UP000560069"/>
    </source>
</evidence>
<feature type="region of interest" description="Disordered" evidence="1">
    <location>
        <begin position="1"/>
        <end position="20"/>
    </location>
</feature>
<sequence length="178" mass="19889">MSDQVHSITDAPQKHSDEQHSRMVRYAVSMSIRMVCFILAVILQNWMTWVLLAAAVVLPYVAVTTANVGADRYMGRRQSEDLDSPALLGTAHEEGDPEADRQWWEEDEPELHGGYSNGVAEAEVISGELVEPDGPEHPRDTEQPRDTEHLRGTEQPLNSAKTPQDPAPEPLDDQDTHR</sequence>
<feature type="compositionally biased region" description="Basic and acidic residues" evidence="1">
    <location>
        <begin position="91"/>
        <end position="104"/>
    </location>
</feature>
<organism evidence="3 4">
    <name type="scientific">Nesterenkonia sandarakina</name>
    <dbReference type="NCBI Taxonomy" id="272918"/>
    <lineage>
        <taxon>Bacteria</taxon>
        <taxon>Bacillati</taxon>
        <taxon>Actinomycetota</taxon>
        <taxon>Actinomycetes</taxon>
        <taxon>Micrococcales</taxon>
        <taxon>Micrococcaceae</taxon>
        <taxon>Nesterenkonia</taxon>
    </lineage>
</organism>
<accession>A0A7Z0J3W3</accession>
<gene>
    <name evidence="3" type="ORF">HNR11_002346</name>
</gene>
<reference evidence="3 4" key="1">
    <citation type="submission" date="2020-07" db="EMBL/GenBank/DDBJ databases">
        <title>Sequencing the genomes of 1000 actinobacteria strains.</title>
        <authorList>
            <person name="Klenk H.-P."/>
        </authorList>
    </citation>
    <scope>NUCLEOTIDE SEQUENCE [LARGE SCALE GENOMIC DNA]</scope>
    <source>
        <strain evidence="3 4">DSM 15664</strain>
    </source>
</reference>
<dbReference type="InterPro" id="IPR021449">
    <property type="entry name" value="DUF3099"/>
</dbReference>
<dbReference type="EMBL" id="JACCFQ010000001">
    <property type="protein sequence ID" value="NYJ17812.1"/>
    <property type="molecule type" value="Genomic_DNA"/>
</dbReference>
<protein>
    <recommendedName>
        <fullName evidence="5">DUF3099 family protein</fullName>
    </recommendedName>
</protein>
<dbReference type="Proteomes" id="UP000560069">
    <property type="component" value="Unassembled WGS sequence"/>
</dbReference>
<feature type="region of interest" description="Disordered" evidence="1">
    <location>
        <begin position="80"/>
        <end position="178"/>
    </location>
</feature>
<evidence type="ECO:0000256" key="2">
    <source>
        <dbReference type="SAM" id="Phobius"/>
    </source>
</evidence>
<keyword evidence="4" id="KW-1185">Reference proteome</keyword>
<dbReference type="RefSeq" id="WP_179442546.1">
    <property type="nucleotide sequence ID" value="NZ_BAAALK010000002.1"/>
</dbReference>
<dbReference type="AlphaFoldDB" id="A0A7Z0J3W3"/>
<evidence type="ECO:0008006" key="5">
    <source>
        <dbReference type="Google" id="ProtNLM"/>
    </source>
</evidence>
<comment type="caution">
    <text evidence="3">The sequence shown here is derived from an EMBL/GenBank/DDBJ whole genome shotgun (WGS) entry which is preliminary data.</text>
</comment>
<evidence type="ECO:0000256" key="1">
    <source>
        <dbReference type="SAM" id="MobiDB-lite"/>
    </source>
</evidence>
<feature type="transmembrane region" description="Helical" evidence="2">
    <location>
        <begin position="49"/>
        <end position="70"/>
    </location>
</feature>
<keyword evidence="2" id="KW-0812">Transmembrane</keyword>
<name>A0A7Z0J3W3_9MICC</name>
<evidence type="ECO:0000313" key="3">
    <source>
        <dbReference type="EMBL" id="NYJ17812.1"/>
    </source>
</evidence>
<keyword evidence="2" id="KW-1133">Transmembrane helix</keyword>
<feature type="compositionally biased region" description="Basic and acidic residues" evidence="1">
    <location>
        <begin position="134"/>
        <end position="152"/>
    </location>
</feature>